<sequence>MSRRLLCMNRSRLIIRRLIRGEMKKLAWIRRTKHPCFIPLLWFTFVWLVVCFFIAVLARPNRDQSSSVVPPESSFPLNQDIKKHPKSISSKIPLWLSLQISGEEDDSCAGRYVYMHNIPKEFNLEMLENCRNLSLWTDMCRFTDNAGFGPPLQDPEGVFSNHGIDIARYLWGANTTIRDHTSLAVVDWLQKTATVEDNGRPRPFHCDW</sequence>
<gene>
    <name evidence="1" type="ORF">O6H91_04G004100</name>
</gene>
<accession>A0ACC2DTM6</accession>
<dbReference type="EMBL" id="CM055095">
    <property type="protein sequence ID" value="KAJ7557653.1"/>
    <property type="molecule type" value="Genomic_DNA"/>
</dbReference>
<evidence type="ECO:0000313" key="1">
    <source>
        <dbReference type="EMBL" id="KAJ7557653.1"/>
    </source>
</evidence>
<evidence type="ECO:0000313" key="2">
    <source>
        <dbReference type="Proteomes" id="UP001162992"/>
    </source>
</evidence>
<comment type="caution">
    <text evidence="1">The sequence shown here is derived from an EMBL/GenBank/DDBJ whole genome shotgun (WGS) entry which is preliminary data.</text>
</comment>
<dbReference type="Proteomes" id="UP001162992">
    <property type="component" value="Chromosome 4"/>
</dbReference>
<proteinExistence type="predicted"/>
<protein>
    <submittedName>
        <fullName evidence="1">Uncharacterized protein</fullName>
    </submittedName>
</protein>
<keyword evidence="2" id="KW-1185">Reference proteome</keyword>
<name>A0ACC2DTM6_DIPCM</name>
<organism evidence="1 2">
    <name type="scientific">Diphasiastrum complanatum</name>
    <name type="common">Issler's clubmoss</name>
    <name type="synonym">Lycopodium complanatum</name>
    <dbReference type="NCBI Taxonomy" id="34168"/>
    <lineage>
        <taxon>Eukaryota</taxon>
        <taxon>Viridiplantae</taxon>
        <taxon>Streptophyta</taxon>
        <taxon>Embryophyta</taxon>
        <taxon>Tracheophyta</taxon>
        <taxon>Lycopodiopsida</taxon>
        <taxon>Lycopodiales</taxon>
        <taxon>Lycopodiaceae</taxon>
        <taxon>Lycopodioideae</taxon>
        <taxon>Diphasiastrum</taxon>
    </lineage>
</organism>
<reference evidence="2" key="1">
    <citation type="journal article" date="2024" name="Proc. Natl. Acad. Sci. U.S.A.">
        <title>Extraordinary preservation of gene collinearity over three hundred million years revealed in homosporous lycophytes.</title>
        <authorList>
            <person name="Li C."/>
            <person name="Wickell D."/>
            <person name="Kuo L.Y."/>
            <person name="Chen X."/>
            <person name="Nie B."/>
            <person name="Liao X."/>
            <person name="Peng D."/>
            <person name="Ji J."/>
            <person name="Jenkins J."/>
            <person name="Williams M."/>
            <person name="Shu S."/>
            <person name="Plott C."/>
            <person name="Barry K."/>
            <person name="Rajasekar S."/>
            <person name="Grimwood J."/>
            <person name="Han X."/>
            <person name="Sun S."/>
            <person name="Hou Z."/>
            <person name="He W."/>
            <person name="Dai G."/>
            <person name="Sun C."/>
            <person name="Schmutz J."/>
            <person name="Leebens-Mack J.H."/>
            <person name="Li F.W."/>
            <person name="Wang L."/>
        </authorList>
    </citation>
    <scope>NUCLEOTIDE SEQUENCE [LARGE SCALE GENOMIC DNA]</scope>
    <source>
        <strain evidence="2">cv. PW_Plant_1</strain>
    </source>
</reference>